<feature type="binding site" evidence="11">
    <location>
        <position position="76"/>
    </location>
    <ligand>
        <name>ATP</name>
        <dbReference type="ChEBI" id="CHEBI:30616"/>
    </ligand>
</feature>
<feature type="binding site" evidence="11">
    <location>
        <begin position="83"/>
        <end position="87"/>
    </location>
    <ligand>
        <name>ATP</name>
        <dbReference type="ChEBI" id="CHEBI:30616"/>
    </ligand>
</feature>
<feature type="binding site" evidence="11">
    <location>
        <position position="264"/>
    </location>
    <ligand>
        <name>Zn(2+)</name>
        <dbReference type="ChEBI" id="CHEBI:29105"/>
    </ligand>
</feature>
<dbReference type="SUPFAM" id="SSF69572">
    <property type="entry name" value="Activating enzymes of the ubiquitin-like proteins"/>
    <property type="match status" value="1"/>
</dbReference>
<evidence type="ECO:0000256" key="11">
    <source>
        <dbReference type="HAMAP-Rule" id="MF_03049"/>
    </source>
</evidence>
<feature type="binding site" evidence="11">
    <location>
        <position position="189"/>
    </location>
    <ligand>
        <name>Zn(2+)</name>
        <dbReference type="ChEBI" id="CHEBI:29105"/>
    </ligand>
</feature>
<dbReference type="InterPro" id="IPR028885">
    <property type="entry name" value="MOCS3/Uba4"/>
</dbReference>
<protein>
    <recommendedName>
        <fullName evidence="11">Adenylyltransferase and sulfurtransferase MOCS3 homolog</fullName>
    </recommendedName>
    <alternativeName>
        <fullName evidence="11">UBA4 homolog</fullName>
    </alternativeName>
    <alternativeName>
        <fullName evidence="11">Ubiquitin-like protein activator 4 homolog</fullName>
    </alternativeName>
    <domain>
        <recommendedName>
            <fullName evidence="11">Adenylyltransferase</fullName>
            <ecNumber evidence="11">2.7.7.-</ecNumber>
        </recommendedName>
    </domain>
    <domain>
        <recommendedName>
            <fullName evidence="11">Sulfurtransferase</fullName>
            <ecNumber evidence="11">2.8.1.-</ecNumber>
        </recommendedName>
    </domain>
</protein>
<keyword evidence="7 11" id="KW-0862">Zinc</keyword>
<dbReference type="SMART" id="SM00450">
    <property type="entry name" value="RHOD"/>
    <property type="match status" value="1"/>
</dbReference>
<evidence type="ECO:0000256" key="2">
    <source>
        <dbReference type="ARBA" id="ARBA00022490"/>
    </source>
</evidence>
<dbReference type="PROSITE" id="PS50206">
    <property type="entry name" value="RHODANESE_3"/>
    <property type="match status" value="1"/>
</dbReference>
<dbReference type="InterPro" id="IPR000594">
    <property type="entry name" value="ThiF_NAD_FAD-bd"/>
</dbReference>
<comment type="subcellular location">
    <subcellularLocation>
        <location evidence="1">Cytoplasm</location>
        <location evidence="1">Cytosol</location>
    </subcellularLocation>
</comment>
<dbReference type="GO" id="GO:0042292">
    <property type="term" value="F:URM1 activating enzyme activity"/>
    <property type="evidence" value="ECO:0007669"/>
    <property type="project" value="TreeGrafter"/>
</dbReference>
<dbReference type="GO" id="GO:0046872">
    <property type="term" value="F:metal ion binding"/>
    <property type="evidence" value="ECO:0007669"/>
    <property type="project" value="UniProtKB-KW"/>
</dbReference>
<dbReference type="GO" id="GO:0070566">
    <property type="term" value="F:adenylyltransferase activity"/>
    <property type="evidence" value="ECO:0007669"/>
    <property type="project" value="InterPro"/>
</dbReference>
<feature type="binding site" evidence="11">
    <location>
        <position position="100"/>
    </location>
    <ligand>
        <name>ATP</name>
        <dbReference type="ChEBI" id="CHEBI:30616"/>
    </ligand>
</feature>
<keyword evidence="14" id="KW-1185">Reference proteome</keyword>
<evidence type="ECO:0000256" key="3">
    <source>
        <dbReference type="ARBA" id="ARBA00022679"/>
    </source>
</evidence>
<dbReference type="Pfam" id="PF00581">
    <property type="entry name" value="Rhodanese"/>
    <property type="match status" value="1"/>
</dbReference>
<evidence type="ECO:0000313" key="14">
    <source>
        <dbReference type="Proteomes" id="UP000887574"/>
    </source>
</evidence>
<evidence type="ECO:0000256" key="12">
    <source>
        <dbReference type="SAM" id="Phobius"/>
    </source>
</evidence>
<evidence type="ECO:0000256" key="7">
    <source>
        <dbReference type="ARBA" id="ARBA00022833"/>
    </source>
</evidence>
<dbReference type="GO" id="GO:0005524">
    <property type="term" value="F:ATP binding"/>
    <property type="evidence" value="ECO:0007669"/>
    <property type="project" value="UniProtKB-KW"/>
</dbReference>
<dbReference type="HAMAP" id="MF_03049">
    <property type="entry name" value="MOCS3_Uba4"/>
    <property type="match status" value="1"/>
</dbReference>
<name>A0A915DK06_9BILA</name>
<dbReference type="FunFam" id="3.40.250.10:FF:000014">
    <property type="entry name" value="Adenylyltransferase and sulfurtransferase MOCS3"/>
    <property type="match status" value="1"/>
</dbReference>
<comment type="pathway">
    <text evidence="11">tRNA modification; 5-methoxycarbonylmethyl-2-thiouridine-tRNA biosynthesis.</text>
</comment>
<evidence type="ECO:0000313" key="15">
    <source>
        <dbReference type="WBParaSite" id="jg20352"/>
    </source>
</evidence>
<keyword evidence="6 11" id="KW-0547">Nucleotide-binding</keyword>
<keyword evidence="12" id="KW-1133">Transmembrane helix</keyword>
<feature type="binding site" evidence="11">
    <location>
        <position position="186"/>
    </location>
    <ligand>
        <name>Zn(2+)</name>
        <dbReference type="ChEBI" id="CHEBI:29105"/>
    </ligand>
</feature>
<dbReference type="Gene3D" id="3.40.50.720">
    <property type="entry name" value="NAD(P)-binding Rossmann-like Domain"/>
    <property type="match status" value="1"/>
</dbReference>
<keyword evidence="8 11" id="KW-0067">ATP-binding</keyword>
<dbReference type="GO" id="GO:0004792">
    <property type="term" value="F:thiosulfate-cyanide sulfurtransferase activity"/>
    <property type="evidence" value="ECO:0007669"/>
    <property type="project" value="TreeGrafter"/>
</dbReference>
<comment type="cofactor">
    <cofactor evidence="11">
        <name>Zn(2+)</name>
        <dbReference type="ChEBI" id="CHEBI:29105"/>
    </cofactor>
    <text evidence="11">Binds 1 zinc ion per subunit.</text>
</comment>
<feature type="binding site" evidence="11">
    <location>
        <position position="55"/>
    </location>
    <ligand>
        <name>ATP</name>
        <dbReference type="ChEBI" id="CHEBI:30616"/>
    </ligand>
</feature>
<dbReference type="InterPro" id="IPR035985">
    <property type="entry name" value="Ubiquitin-activating_enz"/>
</dbReference>
<dbReference type="GO" id="GO:0005829">
    <property type="term" value="C:cytosol"/>
    <property type="evidence" value="ECO:0007669"/>
    <property type="project" value="UniProtKB-SubCell"/>
</dbReference>
<evidence type="ECO:0000256" key="10">
    <source>
        <dbReference type="ARBA" id="ARBA00023268"/>
    </source>
</evidence>
<dbReference type="InterPro" id="IPR001763">
    <property type="entry name" value="Rhodanese-like_dom"/>
</dbReference>
<evidence type="ECO:0000256" key="4">
    <source>
        <dbReference type="ARBA" id="ARBA00022694"/>
    </source>
</evidence>
<keyword evidence="12" id="KW-0472">Membrane</keyword>
<dbReference type="InterPro" id="IPR045886">
    <property type="entry name" value="ThiF/MoeB/HesA"/>
</dbReference>
<accession>A0A915DK06</accession>
<sequence>MVFIGNVFCLNTFFGSQFDQGGGYSVQSSADITRGWRQWSRENQRLLVLIVGAGGLGCPVAIYLAAAGVGRIGIVDHDCISIDNLHRQILHDENRIGLSKVESIKESILRLNSETQVTCYETLLLSENALKIVKDYDIVADCSDNVATRYLTNDACVLLQKPLVSGSALGWEGQLTVYNNGPKCPCYRCIFPVPPRPEAVTNCSEGGVLGPIVGVIGSMQALEVIKIAIRGESSFAGNLFLFDGFDGKIRNISLREKMSNCAVCSKNPTIRQLQDYELFCGAGPTDKASLLSIIPQEDRISVQDYYMVRENNAAPILIDTRPSPEFEICHLPEAKNFPLDEMKKMDMGQILPRIGINNVENIPETVYVVCHRGNDSQLAVCLLHEKAAASGCGIKFHDLIGGLDAWAMEVDQTFPRY</sequence>
<feature type="active site" description="Cysteine persulfide intermediate; for sulfurtransferase activity" evidence="11">
    <location>
        <position position="370"/>
    </location>
</feature>
<dbReference type="Gene3D" id="3.40.250.10">
    <property type="entry name" value="Rhodanese-like domain"/>
    <property type="match status" value="1"/>
</dbReference>
<comment type="function">
    <text evidence="11">Plays a central role in 2-thiolation of mcm(5)S(2)U at tRNA wobble positions of cytosolic tRNA(Lys), tRNA(Glu) and tRNA(Gln). Acts by mediating the C-terminal thiocarboxylation of the sulfur carrier URM1. Its N-terminus first activates URM1 as acyl-adenylate (-COAMP), then the persulfide sulfur on the catalytic cysteine is transferred to URM1 to form thiocarboxylation (-COSH) of its C-terminus. The reaction probably involves hydrogen sulfide that is generated from the persulfide intermediate and that acts as nucleophile towards URM1. Subsequently, a transient disulfide bond is formed. Does not use thiosulfate as sulfur donor; NFS1 probably acting as a sulfur donor for thiocarboxylation reactions.</text>
</comment>
<evidence type="ECO:0000256" key="9">
    <source>
        <dbReference type="ARBA" id="ARBA00023150"/>
    </source>
</evidence>
<feature type="transmembrane region" description="Helical" evidence="12">
    <location>
        <begin position="46"/>
        <end position="66"/>
    </location>
</feature>
<keyword evidence="5 11" id="KW-0479">Metal-binding</keyword>
<dbReference type="EC" id="2.7.7.-" evidence="11"/>
<dbReference type="GO" id="GO:0002143">
    <property type="term" value="P:tRNA wobble position uridine thiolation"/>
    <property type="evidence" value="ECO:0007669"/>
    <property type="project" value="InterPro"/>
</dbReference>
<dbReference type="GO" id="GO:0006777">
    <property type="term" value="P:Mo-molybdopterin cofactor biosynthetic process"/>
    <property type="evidence" value="ECO:0007669"/>
    <property type="project" value="UniProtKB-UniRule"/>
</dbReference>
<evidence type="ECO:0000256" key="8">
    <source>
        <dbReference type="ARBA" id="ARBA00022840"/>
    </source>
</evidence>
<keyword evidence="10 11" id="KW-0511">Multifunctional enzyme</keyword>
<feature type="domain" description="Rhodanese" evidence="13">
    <location>
        <begin position="311"/>
        <end position="415"/>
    </location>
</feature>
<dbReference type="EC" id="2.8.1.-" evidence="11"/>
<dbReference type="InterPro" id="IPR036873">
    <property type="entry name" value="Rhodanese-like_dom_sf"/>
</dbReference>
<dbReference type="AlphaFoldDB" id="A0A915DK06"/>
<feature type="binding site" evidence="11">
    <location>
        <position position="261"/>
    </location>
    <ligand>
        <name>Zn(2+)</name>
        <dbReference type="ChEBI" id="CHEBI:29105"/>
    </ligand>
</feature>
<dbReference type="WBParaSite" id="jg20352">
    <property type="protein sequence ID" value="jg20352"/>
    <property type="gene ID" value="jg20352"/>
</dbReference>
<dbReference type="GO" id="GO:0032447">
    <property type="term" value="P:protein urmylation"/>
    <property type="evidence" value="ECO:0007669"/>
    <property type="project" value="TreeGrafter"/>
</dbReference>
<evidence type="ECO:0000256" key="5">
    <source>
        <dbReference type="ARBA" id="ARBA00022723"/>
    </source>
</evidence>
<dbReference type="PANTHER" id="PTHR10953:SF102">
    <property type="entry name" value="ADENYLYLTRANSFERASE AND SULFURTRANSFERASE MOCS3"/>
    <property type="match status" value="1"/>
</dbReference>
<feature type="active site" description="Glycyl thioester intermediate; for adenylyltransferase activity" evidence="11">
    <location>
        <position position="203"/>
    </location>
</feature>
<dbReference type="CDD" id="cd00757">
    <property type="entry name" value="ThiF_MoeB_HesA_family"/>
    <property type="match status" value="1"/>
</dbReference>
<proteinExistence type="inferred from homology"/>
<evidence type="ECO:0000256" key="1">
    <source>
        <dbReference type="ARBA" id="ARBA00004514"/>
    </source>
</evidence>
<keyword evidence="3 11" id="KW-0808">Transferase</keyword>
<keyword evidence="4 11" id="KW-0819">tRNA processing</keyword>
<dbReference type="Pfam" id="PF00899">
    <property type="entry name" value="ThiF"/>
    <property type="match status" value="1"/>
</dbReference>
<evidence type="ECO:0000256" key="6">
    <source>
        <dbReference type="ARBA" id="ARBA00022741"/>
    </source>
</evidence>
<keyword evidence="2 11" id="KW-0963">Cytoplasm</keyword>
<dbReference type="Proteomes" id="UP000887574">
    <property type="component" value="Unplaced"/>
</dbReference>
<organism evidence="14 15">
    <name type="scientific">Ditylenchus dipsaci</name>
    <dbReference type="NCBI Taxonomy" id="166011"/>
    <lineage>
        <taxon>Eukaryota</taxon>
        <taxon>Metazoa</taxon>
        <taxon>Ecdysozoa</taxon>
        <taxon>Nematoda</taxon>
        <taxon>Chromadorea</taxon>
        <taxon>Rhabditida</taxon>
        <taxon>Tylenchina</taxon>
        <taxon>Tylenchomorpha</taxon>
        <taxon>Sphaerularioidea</taxon>
        <taxon>Anguinidae</taxon>
        <taxon>Anguininae</taxon>
        <taxon>Ditylenchus</taxon>
    </lineage>
</organism>
<dbReference type="FunFam" id="3.40.50.720:FF:000033">
    <property type="entry name" value="Adenylyltransferase and sulfurtransferase MOCS3"/>
    <property type="match status" value="1"/>
</dbReference>
<keyword evidence="12" id="KW-0812">Transmembrane</keyword>
<feature type="binding site" evidence="11">
    <location>
        <begin position="144"/>
        <end position="145"/>
    </location>
    <ligand>
        <name>ATP</name>
        <dbReference type="ChEBI" id="CHEBI:30616"/>
    </ligand>
</feature>
<comment type="similarity">
    <text evidence="11">In the N-terminal section; belongs to the HesA/MoeB/ThiF family. UBA4 subfamily.</text>
</comment>
<evidence type="ECO:0000259" key="13">
    <source>
        <dbReference type="PROSITE" id="PS50206"/>
    </source>
</evidence>
<reference evidence="15" key="1">
    <citation type="submission" date="2022-11" db="UniProtKB">
        <authorList>
            <consortium name="WormBaseParasite"/>
        </authorList>
    </citation>
    <scope>IDENTIFICATION</scope>
</reference>
<keyword evidence="9 11" id="KW-0501">Molybdenum cofactor biosynthesis</keyword>
<dbReference type="PANTHER" id="PTHR10953">
    <property type="entry name" value="UBIQUITIN-ACTIVATING ENZYME E1"/>
    <property type="match status" value="1"/>
</dbReference>